<dbReference type="InterPro" id="IPR053714">
    <property type="entry name" value="Iso_Racemase_Enz_sf"/>
</dbReference>
<dbReference type="InterPro" id="IPR015942">
    <property type="entry name" value="Asp/Glu/hydantoin_racemase"/>
</dbReference>
<dbReference type="AlphaFoldDB" id="A0A2P2GPB5"/>
<dbReference type="EMBL" id="LAQS01000018">
    <property type="protein sequence ID" value="KKZ73333.1"/>
    <property type="molecule type" value="Genomic_DNA"/>
</dbReference>
<proteinExistence type="inferred from homology"/>
<protein>
    <recommendedName>
        <fullName evidence="4">Hydantoin racemase</fullName>
    </recommendedName>
</protein>
<evidence type="ECO:0008006" key="4">
    <source>
        <dbReference type="Google" id="ProtNLM"/>
    </source>
</evidence>
<dbReference type="PANTHER" id="PTHR28047:SF5">
    <property type="entry name" value="PROTEIN DCG1"/>
    <property type="match status" value="1"/>
</dbReference>
<comment type="caution">
    <text evidence="2">The sequence shown here is derived from an EMBL/GenBank/DDBJ whole genome shotgun (WGS) entry which is preliminary data.</text>
</comment>
<dbReference type="Proteomes" id="UP000265325">
    <property type="component" value="Unassembled WGS sequence"/>
</dbReference>
<dbReference type="PANTHER" id="PTHR28047">
    <property type="entry name" value="PROTEIN DCG1"/>
    <property type="match status" value="1"/>
</dbReference>
<evidence type="ECO:0000313" key="3">
    <source>
        <dbReference type="Proteomes" id="UP000265325"/>
    </source>
</evidence>
<evidence type="ECO:0000313" key="2">
    <source>
        <dbReference type="EMBL" id="KKZ73333.1"/>
    </source>
</evidence>
<gene>
    <name evidence="2" type="ORF">VO63_13945</name>
</gene>
<reference evidence="2 3" key="1">
    <citation type="submission" date="2015-05" db="EMBL/GenBank/DDBJ databases">
        <title>Draft Genome assembly of Streptomyces showdoensis.</title>
        <authorList>
            <person name="Thapa K.K."/>
            <person name="Metsa-Ketela M."/>
        </authorList>
    </citation>
    <scope>NUCLEOTIDE SEQUENCE [LARGE SCALE GENOMIC DNA]</scope>
    <source>
        <strain evidence="2 3">ATCC 15227</strain>
    </source>
</reference>
<sequence length="207" mass="20429">MMTSLARRALTGTGLRVRGVTVAHGPAMLTDPEALRAAAPRVVATALAARAAGDCAALVVGAFGDPGAAELRAAVGDVLPVVGLGEAALAEAAAHGRRFGVATTTPRLADAIAAHVERLGLDAAYTGPRFTAGDPERLAARPESLLAALEAAARDCLVRDGAEAVVIGGGPLGDAAAALSTRLTAPVIAPITAACHRVARLLGTAAG</sequence>
<dbReference type="Pfam" id="PF01177">
    <property type="entry name" value="Asp_Glu_race"/>
    <property type="match status" value="1"/>
</dbReference>
<organism evidence="2 3">
    <name type="scientific">Streptomyces showdoensis</name>
    <dbReference type="NCBI Taxonomy" id="68268"/>
    <lineage>
        <taxon>Bacteria</taxon>
        <taxon>Bacillati</taxon>
        <taxon>Actinomycetota</taxon>
        <taxon>Actinomycetes</taxon>
        <taxon>Kitasatosporales</taxon>
        <taxon>Streptomycetaceae</taxon>
        <taxon>Streptomyces</taxon>
    </lineage>
</organism>
<keyword evidence="3" id="KW-1185">Reference proteome</keyword>
<evidence type="ECO:0000256" key="1">
    <source>
        <dbReference type="ARBA" id="ARBA00038414"/>
    </source>
</evidence>
<accession>A0A2P2GPB5</accession>
<name>A0A2P2GPB5_STREW</name>
<dbReference type="Gene3D" id="3.40.50.12500">
    <property type="match status" value="1"/>
</dbReference>
<dbReference type="InterPro" id="IPR052186">
    <property type="entry name" value="Hydantoin_racemase-like"/>
</dbReference>
<comment type="similarity">
    <text evidence="1">Belongs to the HyuE racemase family.</text>
</comment>
<dbReference type="OrthoDB" id="9791723at2"/>
<dbReference type="GO" id="GO:0047661">
    <property type="term" value="F:amino-acid racemase activity"/>
    <property type="evidence" value="ECO:0007669"/>
    <property type="project" value="InterPro"/>
</dbReference>